<protein>
    <recommendedName>
        <fullName evidence="10">C2H2-type domain-containing protein</fullName>
    </recommendedName>
</protein>
<dbReference type="PROSITE" id="PS00028">
    <property type="entry name" value="ZINC_FINGER_C2H2_1"/>
    <property type="match status" value="4"/>
</dbReference>
<evidence type="ECO:0000256" key="2">
    <source>
        <dbReference type="ARBA" id="ARBA00022723"/>
    </source>
</evidence>
<keyword evidence="5" id="KW-0862">Zinc</keyword>
<dbReference type="Pfam" id="PF12874">
    <property type="entry name" value="zf-met"/>
    <property type="match status" value="1"/>
</dbReference>
<proteinExistence type="predicted"/>
<dbReference type="SUPFAM" id="SSF57667">
    <property type="entry name" value="beta-beta-alpha zinc fingers"/>
    <property type="match status" value="3"/>
</dbReference>
<dbReference type="InterPro" id="IPR036236">
    <property type="entry name" value="Znf_C2H2_sf"/>
</dbReference>
<dbReference type="GO" id="GO:0005634">
    <property type="term" value="C:nucleus"/>
    <property type="evidence" value="ECO:0007669"/>
    <property type="project" value="UniProtKB-SubCell"/>
</dbReference>
<evidence type="ECO:0000256" key="1">
    <source>
        <dbReference type="ARBA" id="ARBA00004123"/>
    </source>
</evidence>
<keyword evidence="2" id="KW-0479">Metal-binding</keyword>
<dbReference type="Gene3D" id="3.30.160.60">
    <property type="entry name" value="Classic Zinc Finger"/>
    <property type="match status" value="2"/>
</dbReference>
<feature type="domain" description="C2H2-type" evidence="10">
    <location>
        <begin position="242"/>
        <end position="265"/>
    </location>
</feature>
<keyword evidence="7" id="KW-0804">Transcription</keyword>
<keyword evidence="8" id="KW-0539">Nucleus</keyword>
<evidence type="ECO:0000256" key="5">
    <source>
        <dbReference type="ARBA" id="ARBA00022833"/>
    </source>
</evidence>
<evidence type="ECO:0000259" key="10">
    <source>
        <dbReference type="PROSITE" id="PS50157"/>
    </source>
</evidence>
<dbReference type="GO" id="GO:0008270">
    <property type="term" value="F:zinc ion binding"/>
    <property type="evidence" value="ECO:0007669"/>
    <property type="project" value="UniProtKB-KW"/>
</dbReference>
<evidence type="ECO:0000256" key="9">
    <source>
        <dbReference type="PROSITE-ProRule" id="PRU00042"/>
    </source>
</evidence>
<dbReference type="PANTHER" id="PTHR24394:SF29">
    <property type="entry name" value="MYONEURIN"/>
    <property type="match status" value="1"/>
</dbReference>
<dbReference type="PANTHER" id="PTHR24394">
    <property type="entry name" value="ZINC FINGER PROTEIN"/>
    <property type="match status" value="1"/>
</dbReference>
<evidence type="ECO:0000313" key="11">
    <source>
        <dbReference type="EMBL" id="CAG9830447.1"/>
    </source>
</evidence>
<dbReference type="FunFam" id="3.30.160.60:FF:001289">
    <property type="entry name" value="Zinc finger protein 574"/>
    <property type="match status" value="1"/>
</dbReference>
<dbReference type="SMART" id="SM00355">
    <property type="entry name" value="ZnF_C2H2"/>
    <property type="match status" value="4"/>
</dbReference>
<comment type="subcellular location">
    <subcellularLocation>
        <location evidence="1">Nucleus</location>
    </subcellularLocation>
</comment>
<feature type="domain" description="C2H2-type" evidence="10">
    <location>
        <begin position="185"/>
        <end position="212"/>
    </location>
</feature>
<dbReference type="AlphaFoldDB" id="A0A9N9STJ8"/>
<organism evidence="11 12">
    <name type="scientific">Diabrotica balteata</name>
    <name type="common">Banded cucumber beetle</name>
    <dbReference type="NCBI Taxonomy" id="107213"/>
    <lineage>
        <taxon>Eukaryota</taxon>
        <taxon>Metazoa</taxon>
        <taxon>Ecdysozoa</taxon>
        <taxon>Arthropoda</taxon>
        <taxon>Hexapoda</taxon>
        <taxon>Insecta</taxon>
        <taxon>Pterygota</taxon>
        <taxon>Neoptera</taxon>
        <taxon>Endopterygota</taxon>
        <taxon>Coleoptera</taxon>
        <taxon>Polyphaga</taxon>
        <taxon>Cucujiformia</taxon>
        <taxon>Chrysomeloidea</taxon>
        <taxon>Chrysomelidae</taxon>
        <taxon>Galerucinae</taxon>
        <taxon>Diabroticina</taxon>
        <taxon>Diabroticites</taxon>
        <taxon>Diabrotica</taxon>
    </lineage>
</organism>
<dbReference type="GO" id="GO:0000981">
    <property type="term" value="F:DNA-binding transcription factor activity, RNA polymerase II-specific"/>
    <property type="evidence" value="ECO:0007669"/>
    <property type="project" value="TreeGrafter"/>
</dbReference>
<dbReference type="EMBL" id="OU898277">
    <property type="protein sequence ID" value="CAG9830447.1"/>
    <property type="molecule type" value="Genomic_DNA"/>
</dbReference>
<feature type="domain" description="C2H2-type" evidence="10">
    <location>
        <begin position="212"/>
        <end position="239"/>
    </location>
</feature>
<dbReference type="InterPro" id="IPR013087">
    <property type="entry name" value="Znf_C2H2_type"/>
</dbReference>
<name>A0A9N9STJ8_DIABA</name>
<evidence type="ECO:0000256" key="7">
    <source>
        <dbReference type="ARBA" id="ARBA00023163"/>
    </source>
</evidence>
<dbReference type="Pfam" id="PF00096">
    <property type="entry name" value="zf-C2H2"/>
    <property type="match status" value="2"/>
</dbReference>
<evidence type="ECO:0000256" key="8">
    <source>
        <dbReference type="ARBA" id="ARBA00023242"/>
    </source>
</evidence>
<dbReference type="PROSITE" id="PS50157">
    <property type="entry name" value="ZINC_FINGER_C2H2_2"/>
    <property type="match status" value="4"/>
</dbReference>
<keyword evidence="6" id="KW-0805">Transcription regulation</keyword>
<keyword evidence="12" id="KW-1185">Reference proteome</keyword>
<keyword evidence="3" id="KW-0677">Repeat</keyword>
<dbReference type="Proteomes" id="UP001153709">
    <property type="component" value="Chromosome 2"/>
</dbReference>
<evidence type="ECO:0000256" key="3">
    <source>
        <dbReference type="ARBA" id="ARBA00022737"/>
    </source>
</evidence>
<gene>
    <name evidence="11" type="ORF">DIABBA_LOCUS4148</name>
</gene>
<evidence type="ECO:0000256" key="4">
    <source>
        <dbReference type="ARBA" id="ARBA00022771"/>
    </source>
</evidence>
<evidence type="ECO:0000256" key="6">
    <source>
        <dbReference type="ARBA" id="ARBA00023015"/>
    </source>
</evidence>
<reference evidence="11" key="1">
    <citation type="submission" date="2022-01" db="EMBL/GenBank/DDBJ databases">
        <authorList>
            <person name="King R."/>
        </authorList>
    </citation>
    <scope>NUCLEOTIDE SEQUENCE</scope>
</reference>
<evidence type="ECO:0000313" key="12">
    <source>
        <dbReference type="Proteomes" id="UP001153709"/>
    </source>
</evidence>
<accession>A0A9N9STJ8</accession>
<sequence length="272" mass="31421">MEVKQEQNLCPIEECKVKTEFIDFPNVSVPSSLKTDIQEDQYVDDSISNDTKSYFVDGCPSDHLNMGITVEDIKLKEDKAELVQIEDVMEIKDEIKQEVGEYDKESQLSTSISIEDVKDEPPKGEDCSGFLEKSKMKIKTLPEFTRNKERCLSQLTEELLCAICNKQFFRKDDLKKHLQGHIKPFPCDICFKSFSRNSGLQVHKRSHTEKPYQCDICFKSFSQPGSMRGHRKLHTGEKTHEHQCVICFKSFSKLHHLNAHNEGAHWRDTLSM</sequence>
<keyword evidence="4 9" id="KW-0863">Zinc-finger</keyword>
<dbReference type="OrthoDB" id="1095242at2759"/>
<dbReference type="FunFam" id="3.30.160.60:FF:000870">
    <property type="entry name" value="zinc finger protein 197 isoform X1"/>
    <property type="match status" value="1"/>
</dbReference>
<feature type="domain" description="C2H2-type" evidence="10">
    <location>
        <begin position="159"/>
        <end position="186"/>
    </location>
</feature>